<reference evidence="7 8" key="1">
    <citation type="submission" date="2024-02" db="EMBL/GenBank/DDBJ databases">
        <title>Discinaceae phylogenomics.</title>
        <authorList>
            <person name="Dirks A.C."/>
            <person name="James T.Y."/>
        </authorList>
    </citation>
    <scope>NUCLEOTIDE SEQUENCE [LARGE SCALE GENOMIC DNA]</scope>
    <source>
        <strain evidence="7 8">ACD0624</strain>
    </source>
</reference>
<dbReference type="InterPro" id="IPR036907">
    <property type="entry name" value="5'-Nucleotdase_C_sf"/>
</dbReference>
<keyword evidence="2" id="KW-0732">Signal</keyword>
<name>A0ABR3GJ73_9PEZI</name>
<evidence type="ECO:0000313" key="8">
    <source>
        <dbReference type="Proteomes" id="UP001447188"/>
    </source>
</evidence>
<feature type="compositionally biased region" description="Basic and acidic residues" evidence="4">
    <location>
        <begin position="523"/>
        <end position="533"/>
    </location>
</feature>
<dbReference type="InterPro" id="IPR029052">
    <property type="entry name" value="Metallo-depent_PP-like"/>
</dbReference>
<dbReference type="Pfam" id="PF02872">
    <property type="entry name" value="5_nucleotid_C"/>
    <property type="match status" value="1"/>
</dbReference>
<keyword evidence="3" id="KW-0378">Hydrolase</keyword>
<gene>
    <name evidence="7" type="ORF">Q9L58_005079</name>
</gene>
<dbReference type="EMBL" id="JBBBZM010000059">
    <property type="protein sequence ID" value="KAL0635941.1"/>
    <property type="molecule type" value="Genomic_DNA"/>
</dbReference>
<dbReference type="PRINTS" id="PR01607">
    <property type="entry name" value="APYRASEFAMLY"/>
</dbReference>
<keyword evidence="8" id="KW-1185">Reference proteome</keyword>
<dbReference type="Gene3D" id="3.60.21.10">
    <property type="match status" value="1"/>
</dbReference>
<dbReference type="InterPro" id="IPR004843">
    <property type="entry name" value="Calcineurin-like_PHP"/>
</dbReference>
<keyword evidence="3" id="KW-0547">Nucleotide-binding</keyword>
<dbReference type="InterPro" id="IPR006179">
    <property type="entry name" value="5_nucleotidase/apyrase"/>
</dbReference>
<dbReference type="Gene3D" id="3.90.780.10">
    <property type="entry name" value="5'-Nucleotidase, C-terminal domain"/>
    <property type="match status" value="1"/>
</dbReference>
<feature type="compositionally biased region" description="Acidic residues" evidence="4">
    <location>
        <begin position="534"/>
        <end position="549"/>
    </location>
</feature>
<accession>A0ABR3GJ73</accession>
<evidence type="ECO:0000313" key="7">
    <source>
        <dbReference type="EMBL" id="KAL0635941.1"/>
    </source>
</evidence>
<sequence>MTSNSSVTYSSGATGEVDLRLLHFNDVYHIEAGSRNPVGGAARFVTLVKHYRSAPEFAGQPELLSFFSGDAFNPSLESSVTKGRHMVPILNEIQNSVACLGNHDLDFGVDQFKYLAKQCTFPWLCANIEDPALGEGVSIAGLPKTVMLESSNGLKVGVIGLVEREWLDTINSLPPNLKYTSASAVARALVPALRDAGADIVIAVSHQREPNDIKLANNIPAGLIDIILGGHDHHYAHEIINGCHVIRSGCDFKQLSYIEARKKSKDGTNSGWDFDIIRRDTTNDISQDAVTLQIVDKLTSGLKAKLEKPIGFTAVPLDARFSTVRAGESNIANFVCDLMRFYYSADCSLMAAGTIRGDQIYPPGLLKLGDIINCFPFEDPVVVIRLPGASIRKALENGFSKIPAFEGRFPHISNITLEYDSSLPAGARIVSCKIGGEDMVPDKKYTLATRAYMAKGKDGYEALTPEQGGAEDVVDEENGVLISMILRQYFLSLKVMGKWRRGGAFKEFFGDLKTSMVDKGEIVQKNEADKTEIDNDSDSGSDDDDEEMESSTIHQTTATPEEKVIGLIKKAGGKWARLAGVKGAQLGSEELVVDWTRSVAPRLEGRIKDIKK</sequence>
<evidence type="ECO:0000256" key="2">
    <source>
        <dbReference type="ARBA" id="ARBA00022729"/>
    </source>
</evidence>
<dbReference type="InterPro" id="IPR008334">
    <property type="entry name" value="5'-Nucleotdase_C"/>
</dbReference>
<dbReference type="Proteomes" id="UP001447188">
    <property type="component" value="Unassembled WGS sequence"/>
</dbReference>
<evidence type="ECO:0000256" key="3">
    <source>
        <dbReference type="RuleBase" id="RU362119"/>
    </source>
</evidence>
<evidence type="ECO:0000259" key="6">
    <source>
        <dbReference type="Pfam" id="PF02872"/>
    </source>
</evidence>
<organism evidence="7 8">
    <name type="scientific">Discina gigas</name>
    <dbReference type="NCBI Taxonomy" id="1032678"/>
    <lineage>
        <taxon>Eukaryota</taxon>
        <taxon>Fungi</taxon>
        <taxon>Dikarya</taxon>
        <taxon>Ascomycota</taxon>
        <taxon>Pezizomycotina</taxon>
        <taxon>Pezizomycetes</taxon>
        <taxon>Pezizales</taxon>
        <taxon>Discinaceae</taxon>
        <taxon>Discina</taxon>
    </lineage>
</organism>
<feature type="region of interest" description="Disordered" evidence="4">
    <location>
        <begin position="523"/>
        <end position="560"/>
    </location>
</feature>
<evidence type="ECO:0000256" key="1">
    <source>
        <dbReference type="ARBA" id="ARBA00006654"/>
    </source>
</evidence>
<dbReference type="SUPFAM" id="SSF55816">
    <property type="entry name" value="5'-nucleotidase (syn. UDP-sugar hydrolase), C-terminal domain"/>
    <property type="match status" value="1"/>
</dbReference>
<evidence type="ECO:0008006" key="9">
    <source>
        <dbReference type="Google" id="ProtNLM"/>
    </source>
</evidence>
<evidence type="ECO:0000259" key="5">
    <source>
        <dbReference type="Pfam" id="PF00149"/>
    </source>
</evidence>
<feature type="domain" description="Calcineurin-like phosphoesterase" evidence="5">
    <location>
        <begin position="19"/>
        <end position="235"/>
    </location>
</feature>
<dbReference type="PANTHER" id="PTHR11575">
    <property type="entry name" value="5'-NUCLEOTIDASE-RELATED"/>
    <property type="match status" value="1"/>
</dbReference>
<dbReference type="SUPFAM" id="SSF56300">
    <property type="entry name" value="Metallo-dependent phosphatases"/>
    <property type="match status" value="1"/>
</dbReference>
<proteinExistence type="inferred from homology"/>
<evidence type="ECO:0000256" key="4">
    <source>
        <dbReference type="SAM" id="MobiDB-lite"/>
    </source>
</evidence>
<dbReference type="PANTHER" id="PTHR11575:SF48">
    <property type="entry name" value="5'-NUCLEOTIDASE"/>
    <property type="match status" value="1"/>
</dbReference>
<comment type="similarity">
    <text evidence="1 3">Belongs to the 5'-nucleotidase family.</text>
</comment>
<feature type="domain" description="5'-Nucleotidase C-terminal" evidence="6">
    <location>
        <begin position="310"/>
        <end position="464"/>
    </location>
</feature>
<dbReference type="Pfam" id="PF00149">
    <property type="entry name" value="Metallophos"/>
    <property type="match status" value="1"/>
</dbReference>
<comment type="caution">
    <text evidence="7">The sequence shown here is derived from an EMBL/GenBank/DDBJ whole genome shotgun (WGS) entry which is preliminary data.</text>
</comment>
<protein>
    <recommendedName>
        <fullName evidence="9">5'-nucleotidase</fullName>
    </recommendedName>
</protein>